<dbReference type="AlphaFoldDB" id="A0A645EEC3"/>
<feature type="domain" description="Histidine kinase/HSP90-like ATPase" evidence="1">
    <location>
        <begin position="2"/>
        <end position="62"/>
    </location>
</feature>
<dbReference type="Gene3D" id="3.30.565.10">
    <property type="entry name" value="Histidine kinase-like ATPase, C-terminal domain"/>
    <property type="match status" value="1"/>
</dbReference>
<protein>
    <recommendedName>
        <fullName evidence="1">Histidine kinase/HSP90-like ATPase domain-containing protein</fullName>
    </recommendedName>
</protein>
<name>A0A645EEC3_9ZZZZ</name>
<organism evidence="2">
    <name type="scientific">bioreactor metagenome</name>
    <dbReference type="NCBI Taxonomy" id="1076179"/>
    <lineage>
        <taxon>unclassified sequences</taxon>
        <taxon>metagenomes</taxon>
        <taxon>ecological metagenomes</taxon>
    </lineage>
</organism>
<gene>
    <name evidence="2" type="ORF">SDC9_147311</name>
</gene>
<dbReference type="EMBL" id="VSSQ01046159">
    <property type="protein sequence ID" value="MPN00117.1"/>
    <property type="molecule type" value="Genomic_DNA"/>
</dbReference>
<dbReference type="InterPro" id="IPR036890">
    <property type="entry name" value="HATPase_C_sf"/>
</dbReference>
<dbReference type="Pfam" id="PF02518">
    <property type="entry name" value="HATPase_c"/>
    <property type="match status" value="1"/>
</dbReference>
<accession>A0A645EEC3</accession>
<proteinExistence type="predicted"/>
<reference evidence="2" key="1">
    <citation type="submission" date="2019-08" db="EMBL/GenBank/DDBJ databases">
        <authorList>
            <person name="Kucharzyk K."/>
            <person name="Murdoch R.W."/>
            <person name="Higgins S."/>
            <person name="Loffler F."/>
        </authorList>
    </citation>
    <scope>NUCLEOTIDE SEQUENCE</scope>
</reference>
<comment type="caution">
    <text evidence="2">The sequence shown here is derived from an EMBL/GenBank/DDBJ whole genome shotgun (WGS) entry which is preliminary data.</text>
</comment>
<dbReference type="SUPFAM" id="SSF55874">
    <property type="entry name" value="ATPase domain of HSP90 chaperone/DNA topoisomerase II/histidine kinase"/>
    <property type="match status" value="1"/>
</dbReference>
<evidence type="ECO:0000259" key="1">
    <source>
        <dbReference type="Pfam" id="PF02518"/>
    </source>
</evidence>
<evidence type="ECO:0000313" key="2">
    <source>
        <dbReference type="EMBL" id="MPN00117.1"/>
    </source>
</evidence>
<sequence>MGISDTTKKNLFRQMVTSKGTKGTGLGVFISNTVIKAKFDGYMSFEDNPEGGTIMSITLPLKKVMYTIDGRLMKVAEE</sequence>
<dbReference type="InterPro" id="IPR003594">
    <property type="entry name" value="HATPase_dom"/>
</dbReference>